<accession>A0A0E9S7D9</accession>
<protein>
    <submittedName>
        <fullName evidence="1">Uncharacterized protein</fullName>
    </submittedName>
</protein>
<proteinExistence type="predicted"/>
<evidence type="ECO:0000313" key="1">
    <source>
        <dbReference type="EMBL" id="JAH36438.1"/>
    </source>
</evidence>
<name>A0A0E9S7D9_ANGAN</name>
<sequence>MERVVMDDTVCTKLFSWQAS</sequence>
<organism evidence="1">
    <name type="scientific">Anguilla anguilla</name>
    <name type="common">European freshwater eel</name>
    <name type="synonym">Muraena anguilla</name>
    <dbReference type="NCBI Taxonomy" id="7936"/>
    <lineage>
        <taxon>Eukaryota</taxon>
        <taxon>Metazoa</taxon>
        <taxon>Chordata</taxon>
        <taxon>Craniata</taxon>
        <taxon>Vertebrata</taxon>
        <taxon>Euteleostomi</taxon>
        <taxon>Actinopterygii</taxon>
        <taxon>Neopterygii</taxon>
        <taxon>Teleostei</taxon>
        <taxon>Anguilliformes</taxon>
        <taxon>Anguillidae</taxon>
        <taxon>Anguilla</taxon>
    </lineage>
</organism>
<dbReference type="EMBL" id="GBXM01072139">
    <property type="protein sequence ID" value="JAH36438.1"/>
    <property type="molecule type" value="Transcribed_RNA"/>
</dbReference>
<dbReference type="AlphaFoldDB" id="A0A0E9S7D9"/>
<reference evidence="1" key="2">
    <citation type="journal article" date="2015" name="Fish Shellfish Immunol.">
        <title>Early steps in the European eel (Anguilla anguilla)-Vibrio vulnificus interaction in the gills: Role of the RtxA13 toxin.</title>
        <authorList>
            <person name="Callol A."/>
            <person name="Pajuelo D."/>
            <person name="Ebbesson L."/>
            <person name="Teles M."/>
            <person name="MacKenzie S."/>
            <person name="Amaro C."/>
        </authorList>
    </citation>
    <scope>NUCLEOTIDE SEQUENCE</scope>
</reference>
<reference evidence="1" key="1">
    <citation type="submission" date="2014-11" db="EMBL/GenBank/DDBJ databases">
        <authorList>
            <person name="Amaro Gonzalez C."/>
        </authorList>
    </citation>
    <scope>NUCLEOTIDE SEQUENCE</scope>
</reference>